<reference evidence="1 2" key="1">
    <citation type="submission" date="2016-03" db="EMBL/GenBank/DDBJ databases">
        <title>Choanephora cucurbitarum.</title>
        <authorList>
            <person name="Min B."/>
            <person name="Park H."/>
            <person name="Park J.-H."/>
            <person name="Shin H.-D."/>
            <person name="Choi I.-G."/>
        </authorList>
    </citation>
    <scope>NUCLEOTIDE SEQUENCE [LARGE SCALE GENOMIC DNA]</scope>
    <source>
        <strain evidence="1 2">KUS-F28377</strain>
    </source>
</reference>
<name>A0A1C7MUS2_9FUNG</name>
<protein>
    <submittedName>
        <fullName evidence="1">Uncharacterized protein</fullName>
    </submittedName>
</protein>
<sequence>PMTTMLSAADAACSIYGLEITLENQLSALQQHKDAGLELCYVSQWRSHHCSRHVDKEIYIPNDTVTSDGLSAWMSKDGTWGTNIRRQSNRQKRKRGRLLNVVKKVYRGNTWEKYSSYFDWILLGMIFQISLVKSPMATKCTIGYVRKSNTNEPDITKKKLINLQIYKRKTKLLCEDVFVSYNTSLNDPIAERDVTTPLYTFDDCSGNTQDLITKITKSARQIRLVVVDYTGFSTNPGGIRLFISLNKSVREVVVDVGHKVEVYSRYDLLKNIKILNKFQCWRECIKRLR</sequence>
<dbReference type="InParanoid" id="A0A1C7MUS2"/>
<keyword evidence="2" id="KW-1185">Reference proteome</keyword>
<dbReference type="EMBL" id="LUGH01001991">
    <property type="protein sequence ID" value="OBZ80550.1"/>
    <property type="molecule type" value="Genomic_DNA"/>
</dbReference>
<dbReference type="OrthoDB" id="2306559at2759"/>
<proteinExistence type="predicted"/>
<evidence type="ECO:0000313" key="2">
    <source>
        <dbReference type="Proteomes" id="UP000093000"/>
    </source>
</evidence>
<gene>
    <name evidence="1" type="ORF">A0J61_11401</name>
</gene>
<comment type="caution">
    <text evidence="1">The sequence shown here is derived from an EMBL/GenBank/DDBJ whole genome shotgun (WGS) entry which is preliminary data.</text>
</comment>
<evidence type="ECO:0000313" key="1">
    <source>
        <dbReference type="EMBL" id="OBZ80550.1"/>
    </source>
</evidence>
<feature type="non-terminal residue" evidence="1">
    <location>
        <position position="1"/>
    </location>
</feature>
<dbReference type="Proteomes" id="UP000093000">
    <property type="component" value="Unassembled WGS sequence"/>
</dbReference>
<organism evidence="1 2">
    <name type="scientific">Choanephora cucurbitarum</name>
    <dbReference type="NCBI Taxonomy" id="101091"/>
    <lineage>
        <taxon>Eukaryota</taxon>
        <taxon>Fungi</taxon>
        <taxon>Fungi incertae sedis</taxon>
        <taxon>Mucoromycota</taxon>
        <taxon>Mucoromycotina</taxon>
        <taxon>Mucoromycetes</taxon>
        <taxon>Mucorales</taxon>
        <taxon>Mucorineae</taxon>
        <taxon>Choanephoraceae</taxon>
        <taxon>Choanephoroideae</taxon>
        <taxon>Choanephora</taxon>
    </lineage>
</organism>
<dbReference type="AlphaFoldDB" id="A0A1C7MUS2"/>
<accession>A0A1C7MUS2</accession>